<dbReference type="GO" id="GO:0005975">
    <property type="term" value="P:carbohydrate metabolic process"/>
    <property type="evidence" value="ECO:0007669"/>
    <property type="project" value="InterPro"/>
</dbReference>
<evidence type="ECO:0000256" key="2">
    <source>
        <dbReference type="RuleBase" id="RU003690"/>
    </source>
</evidence>
<dbReference type="SUPFAM" id="SSF51445">
    <property type="entry name" value="(Trans)glycosidases"/>
    <property type="match status" value="1"/>
</dbReference>
<protein>
    <submittedName>
        <fullName evidence="3">Uncharacterized protein</fullName>
    </submittedName>
</protein>
<dbReference type="PANTHER" id="PTHR10353:SF29">
    <property type="entry name" value="BETA-GLUCOSIDASE 11"/>
    <property type="match status" value="1"/>
</dbReference>
<dbReference type="GO" id="GO:0008422">
    <property type="term" value="F:beta-glucosidase activity"/>
    <property type="evidence" value="ECO:0007669"/>
    <property type="project" value="TreeGrafter"/>
</dbReference>
<reference evidence="3 4" key="1">
    <citation type="journal article" date="2018" name="Science">
        <title>The opium poppy genome and morphinan production.</title>
        <authorList>
            <person name="Guo L."/>
            <person name="Winzer T."/>
            <person name="Yang X."/>
            <person name="Li Y."/>
            <person name="Ning Z."/>
            <person name="He Z."/>
            <person name="Teodor R."/>
            <person name="Lu Y."/>
            <person name="Bowser T.A."/>
            <person name="Graham I.A."/>
            <person name="Ye K."/>
        </authorList>
    </citation>
    <scope>NUCLEOTIDE SEQUENCE [LARGE SCALE GENOMIC DNA]</scope>
    <source>
        <strain evidence="4">cv. HN1</strain>
        <tissue evidence="3">Leaves</tissue>
    </source>
</reference>
<evidence type="ECO:0000313" key="3">
    <source>
        <dbReference type="EMBL" id="RZC83667.1"/>
    </source>
</evidence>
<dbReference type="InterPro" id="IPR017853">
    <property type="entry name" value="GH"/>
</dbReference>
<evidence type="ECO:0000256" key="1">
    <source>
        <dbReference type="ARBA" id="ARBA00010838"/>
    </source>
</evidence>
<comment type="similarity">
    <text evidence="1 2">Belongs to the glycosyl hydrolase 1 family.</text>
</comment>
<organism evidence="3 4">
    <name type="scientific">Papaver somniferum</name>
    <name type="common">Opium poppy</name>
    <dbReference type="NCBI Taxonomy" id="3469"/>
    <lineage>
        <taxon>Eukaryota</taxon>
        <taxon>Viridiplantae</taxon>
        <taxon>Streptophyta</taxon>
        <taxon>Embryophyta</taxon>
        <taxon>Tracheophyta</taxon>
        <taxon>Spermatophyta</taxon>
        <taxon>Magnoliopsida</taxon>
        <taxon>Ranunculales</taxon>
        <taxon>Papaveraceae</taxon>
        <taxon>Papaveroideae</taxon>
        <taxon>Papaver</taxon>
    </lineage>
</organism>
<dbReference type="OMA" id="RSMRNIM"/>
<dbReference type="PANTHER" id="PTHR10353">
    <property type="entry name" value="GLYCOSYL HYDROLASE"/>
    <property type="match status" value="1"/>
</dbReference>
<dbReference type="Gramene" id="RZC83667">
    <property type="protein sequence ID" value="RZC83667"/>
    <property type="gene ID" value="C5167_046456"/>
</dbReference>
<dbReference type="Gene3D" id="3.20.20.80">
    <property type="entry name" value="Glycosidases"/>
    <property type="match status" value="1"/>
</dbReference>
<sequence length="103" mass="11939">MLIRCFFGDYPESMKRNVGSRLPSFTPYEAKLVKGSWDFFGVNHYLTLDIKDNQESLTIQQRDFDLDMAVLQIGQRSLRAARDTSVNNTSRVKLLEGLHRRIT</sequence>
<name>A0A4Y7LFE8_PAPSO</name>
<dbReference type="Proteomes" id="UP000316621">
    <property type="component" value="Chromosome 11"/>
</dbReference>
<evidence type="ECO:0000313" key="4">
    <source>
        <dbReference type="Proteomes" id="UP000316621"/>
    </source>
</evidence>
<accession>A0A4Y7LFE8</accession>
<keyword evidence="4" id="KW-1185">Reference proteome</keyword>
<dbReference type="Pfam" id="PF00232">
    <property type="entry name" value="Glyco_hydro_1"/>
    <property type="match status" value="1"/>
</dbReference>
<dbReference type="EMBL" id="CM010725">
    <property type="protein sequence ID" value="RZC83667.1"/>
    <property type="molecule type" value="Genomic_DNA"/>
</dbReference>
<proteinExistence type="inferred from homology"/>
<gene>
    <name evidence="3" type="ORF">C5167_046456</name>
</gene>
<dbReference type="InterPro" id="IPR001360">
    <property type="entry name" value="Glyco_hydro_1"/>
</dbReference>
<dbReference type="AlphaFoldDB" id="A0A4Y7LFE8"/>